<dbReference type="HOGENOM" id="CLU_3090066_0_0_1"/>
<reference evidence="1 2" key="1">
    <citation type="journal article" date="2011" name="Nat. Genet.">
        <title>The genome of the mesopolyploid crop species Brassica rapa.</title>
        <authorList>
            <consortium name="Brassica rapa Genome Sequencing Project Consortium"/>
            <person name="Wang X."/>
            <person name="Wang H."/>
            <person name="Wang J."/>
            <person name="Sun R."/>
            <person name="Wu J."/>
            <person name="Liu S."/>
            <person name="Bai Y."/>
            <person name="Mun J.H."/>
            <person name="Bancroft I."/>
            <person name="Cheng F."/>
            <person name="Huang S."/>
            <person name="Li X."/>
            <person name="Hua W."/>
            <person name="Wang J."/>
            <person name="Wang X."/>
            <person name="Freeling M."/>
            <person name="Pires J.C."/>
            <person name="Paterson A.H."/>
            <person name="Chalhoub B."/>
            <person name="Wang B."/>
            <person name="Hayward A."/>
            <person name="Sharpe A.G."/>
            <person name="Park B.S."/>
            <person name="Weisshaar B."/>
            <person name="Liu B."/>
            <person name="Li B."/>
            <person name="Liu B."/>
            <person name="Tong C."/>
            <person name="Song C."/>
            <person name="Duran C."/>
            <person name="Peng C."/>
            <person name="Geng C."/>
            <person name="Koh C."/>
            <person name="Lin C."/>
            <person name="Edwards D."/>
            <person name="Mu D."/>
            <person name="Shen D."/>
            <person name="Soumpourou E."/>
            <person name="Li F."/>
            <person name="Fraser F."/>
            <person name="Conant G."/>
            <person name="Lassalle G."/>
            <person name="King G.J."/>
            <person name="Bonnema G."/>
            <person name="Tang H."/>
            <person name="Wang H."/>
            <person name="Belcram H."/>
            <person name="Zhou H."/>
            <person name="Hirakawa H."/>
            <person name="Abe H."/>
            <person name="Guo H."/>
            <person name="Wang H."/>
            <person name="Jin H."/>
            <person name="Parkin I.A."/>
            <person name="Batley J."/>
            <person name="Kim J.S."/>
            <person name="Just J."/>
            <person name="Li J."/>
            <person name="Xu J."/>
            <person name="Deng J."/>
            <person name="Kim J.A."/>
            <person name="Li J."/>
            <person name="Yu J."/>
            <person name="Meng J."/>
            <person name="Wang J."/>
            <person name="Min J."/>
            <person name="Poulain J."/>
            <person name="Wang J."/>
            <person name="Hatakeyama K."/>
            <person name="Wu K."/>
            <person name="Wang L."/>
            <person name="Fang L."/>
            <person name="Trick M."/>
            <person name="Links M.G."/>
            <person name="Zhao M."/>
            <person name="Jin M."/>
            <person name="Ramchiary N."/>
            <person name="Drou N."/>
            <person name="Berkman P.J."/>
            <person name="Cai Q."/>
            <person name="Huang Q."/>
            <person name="Li R."/>
            <person name="Tabata S."/>
            <person name="Cheng S."/>
            <person name="Zhang S."/>
            <person name="Zhang S."/>
            <person name="Huang S."/>
            <person name="Sato S."/>
            <person name="Sun S."/>
            <person name="Kwon S.J."/>
            <person name="Choi S.R."/>
            <person name="Lee T.H."/>
            <person name="Fan W."/>
            <person name="Zhao X."/>
            <person name="Tan X."/>
            <person name="Xu X."/>
            <person name="Wang Y."/>
            <person name="Qiu Y."/>
            <person name="Yin Y."/>
            <person name="Li Y."/>
            <person name="Du Y."/>
            <person name="Liao Y."/>
            <person name="Lim Y."/>
            <person name="Narusaka Y."/>
            <person name="Wang Y."/>
            <person name="Wang Z."/>
            <person name="Li Z."/>
            <person name="Wang Z."/>
            <person name="Xiong Z."/>
            <person name="Zhang Z."/>
        </authorList>
    </citation>
    <scope>NUCLEOTIDE SEQUENCE [LARGE SCALE GENOMIC DNA]</scope>
    <source>
        <strain evidence="1 2">cv. Chiifu-401-42</strain>
    </source>
</reference>
<dbReference type="Gramene" id="Bra033717.1">
    <property type="protein sequence ID" value="Bra033717.1-P"/>
    <property type="gene ID" value="Bra033717"/>
</dbReference>
<dbReference type="AlphaFoldDB" id="M4EY27"/>
<dbReference type="InParanoid" id="M4EY27"/>
<organism evidence="1 2">
    <name type="scientific">Brassica campestris</name>
    <name type="common">Field mustard</name>
    <dbReference type="NCBI Taxonomy" id="3711"/>
    <lineage>
        <taxon>Eukaryota</taxon>
        <taxon>Viridiplantae</taxon>
        <taxon>Streptophyta</taxon>
        <taxon>Embryophyta</taxon>
        <taxon>Tracheophyta</taxon>
        <taxon>Spermatophyta</taxon>
        <taxon>Magnoliopsida</taxon>
        <taxon>eudicotyledons</taxon>
        <taxon>Gunneridae</taxon>
        <taxon>Pentapetalae</taxon>
        <taxon>rosids</taxon>
        <taxon>malvids</taxon>
        <taxon>Brassicales</taxon>
        <taxon>Brassicaceae</taxon>
        <taxon>Brassiceae</taxon>
        <taxon>Brassica</taxon>
    </lineage>
</organism>
<sequence length="52" mass="5585">MGGGEIDGGGLVGGEEPNDFESFADGDFLGFFFLIAFGGDGEENRSRIRRRI</sequence>
<dbReference type="Proteomes" id="UP000011750">
    <property type="component" value="Chromosome A06"/>
</dbReference>
<evidence type="ECO:0000313" key="2">
    <source>
        <dbReference type="Proteomes" id="UP000011750"/>
    </source>
</evidence>
<keyword evidence="2" id="KW-1185">Reference proteome</keyword>
<name>M4EY27_BRACM</name>
<accession>M4EY27</accession>
<reference evidence="1 2" key="2">
    <citation type="journal article" date="2018" name="Hortic Res">
        <title>Improved Brassica rapa reference genome by single-molecule sequencing and chromosome conformation capture technologies.</title>
        <authorList>
            <person name="Zhang L."/>
            <person name="Cai X."/>
            <person name="Wu J."/>
            <person name="Liu M."/>
            <person name="Grob S."/>
            <person name="Cheng F."/>
            <person name="Liang J."/>
            <person name="Cai C."/>
            <person name="Liu Z."/>
            <person name="Liu B."/>
            <person name="Wang F."/>
            <person name="Li S."/>
            <person name="Liu F."/>
            <person name="Li X."/>
            <person name="Cheng L."/>
            <person name="Yang W."/>
            <person name="Li M.H."/>
            <person name="Grossniklaus U."/>
            <person name="Zheng H."/>
            <person name="Wang X."/>
        </authorList>
    </citation>
    <scope>NUCLEOTIDE SEQUENCE [LARGE SCALE GENOMIC DNA]</scope>
    <source>
        <strain evidence="1 2">cv. Chiifu-401-42</strain>
    </source>
</reference>
<protein>
    <submittedName>
        <fullName evidence="1">Uncharacterized protein</fullName>
    </submittedName>
</protein>
<reference evidence="1" key="3">
    <citation type="submission" date="2023-03" db="UniProtKB">
        <authorList>
            <consortium name="EnsemblPlants"/>
        </authorList>
    </citation>
    <scope>IDENTIFICATION</scope>
    <source>
        <strain evidence="1">cv. Chiifu-401-42</strain>
    </source>
</reference>
<dbReference type="EnsemblPlants" id="Bra033717.1">
    <property type="protein sequence ID" value="Bra033717.1-P"/>
    <property type="gene ID" value="Bra033717"/>
</dbReference>
<evidence type="ECO:0000313" key="1">
    <source>
        <dbReference type="EnsemblPlants" id="Bra033717.1-P"/>
    </source>
</evidence>
<proteinExistence type="predicted"/>